<dbReference type="Gene3D" id="1.20.950.20">
    <property type="entry name" value="Transmembrane di-heme cytochromes, Chain C"/>
    <property type="match status" value="1"/>
</dbReference>
<gene>
    <name evidence="15" type="ORF">FHT01_000218</name>
</gene>
<sequence length="186" mass="20089">MTTAIDHQDAIQRRYTGGAIAFHWSIAVLVLVNVAIGLFGESLLAGIPNQMPVHKAIGITVLVLSIARTGWRIAHPAPPPPATLPGWQRLAARISHGAFYILLIALPLTGWLMVSGTEKRRELSWFGLFDIPYLPVGTAAGDAGHELHEMLGLLMAALIVLHVAAALRHHFVLRDGTLARMLPGAR</sequence>
<evidence type="ECO:0000256" key="5">
    <source>
        <dbReference type="ARBA" id="ARBA00022617"/>
    </source>
</evidence>
<feature type="domain" description="Cytochrome b561 bacterial/Ni-hydrogenase" evidence="14">
    <location>
        <begin position="14"/>
        <end position="184"/>
    </location>
</feature>
<dbReference type="InterPro" id="IPR052168">
    <property type="entry name" value="Cytochrome_b561_oxidase"/>
</dbReference>
<evidence type="ECO:0000256" key="10">
    <source>
        <dbReference type="ARBA" id="ARBA00023004"/>
    </source>
</evidence>
<comment type="cofactor">
    <cofactor evidence="1">
        <name>heme b</name>
        <dbReference type="ChEBI" id="CHEBI:60344"/>
    </cofactor>
</comment>
<keyword evidence="8" id="KW-0249">Electron transport</keyword>
<accession>A0ABX0U073</accession>
<dbReference type="InterPro" id="IPR016174">
    <property type="entry name" value="Di-haem_cyt_TM"/>
</dbReference>
<keyword evidence="9 13" id="KW-1133">Transmembrane helix</keyword>
<evidence type="ECO:0000313" key="15">
    <source>
        <dbReference type="EMBL" id="NIJ22676.1"/>
    </source>
</evidence>
<dbReference type="PANTHER" id="PTHR30529:SF1">
    <property type="entry name" value="CYTOCHROME B561 HOMOLOG 2"/>
    <property type="match status" value="1"/>
</dbReference>
<dbReference type="Pfam" id="PF01292">
    <property type="entry name" value="Ni_hydr_CYTB"/>
    <property type="match status" value="1"/>
</dbReference>
<keyword evidence="6 13" id="KW-0812">Transmembrane</keyword>
<proteinExistence type="inferred from homology"/>
<comment type="similarity">
    <text evidence="12">Belongs to the cytochrome b561 family.</text>
</comment>
<evidence type="ECO:0000256" key="12">
    <source>
        <dbReference type="ARBA" id="ARBA00037975"/>
    </source>
</evidence>
<protein>
    <submittedName>
        <fullName evidence="15">Cytochrome b561</fullName>
    </submittedName>
</protein>
<keyword evidence="10" id="KW-0408">Iron</keyword>
<feature type="transmembrane region" description="Helical" evidence="13">
    <location>
        <begin position="151"/>
        <end position="171"/>
    </location>
</feature>
<feature type="transmembrane region" description="Helical" evidence="13">
    <location>
        <begin position="94"/>
        <end position="114"/>
    </location>
</feature>
<reference evidence="15 16" key="1">
    <citation type="submission" date="2020-03" db="EMBL/GenBank/DDBJ databases">
        <title>Genomic Encyclopedia of Type Strains, Phase IV (KMG-IV): sequencing the most valuable type-strain genomes for metagenomic binning, comparative biology and taxonomic classification.</title>
        <authorList>
            <person name="Goeker M."/>
        </authorList>
    </citation>
    <scope>NUCLEOTIDE SEQUENCE [LARGE SCALE GENOMIC DNA]</scope>
    <source>
        <strain evidence="15 16">DSM 22753</strain>
    </source>
</reference>
<feature type="transmembrane region" description="Helical" evidence="13">
    <location>
        <begin position="20"/>
        <end position="44"/>
    </location>
</feature>
<dbReference type="RefSeq" id="WP_140047898.1">
    <property type="nucleotide sequence ID" value="NZ_BAAAEV010000001.1"/>
</dbReference>
<comment type="caution">
    <text evidence="15">The sequence shown here is derived from an EMBL/GenBank/DDBJ whole genome shotgun (WGS) entry which is preliminary data.</text>
</comment>
<evidence type="ECO:0000256" key="1">
    <source>
        <dbReference type="ARBA" id="ARBA00001970"/>
    </source>
</evidence>
<evidence type="ECO:0000256" key="4">
    <source>
        <dbReference type="ARBA" id="ARBA00022475"/>
    </source>
</evidence>
<keyword evidence="4" id="KW-1003">Cell membrane</keyword>
<keyword evidence="5" id="KW-0349">Heme</keyword>
<evidence type="ECO:0000313" key="16">
    <source>
        <dbReference type="Proteomes" id="UP000788153"/>
    </source>
</evidence>
<keyword evidence="7" id="KW-0479">Metal-binding</keyword>
<keyword evidence="16" id="KW-1185">Reference proteome</keyword>
<evidence type="ECO:0000256" key="8">
    <source>
        <dbReference type="ARBA" id="ARBA00022982"/>
    </source>
</evidence>
<evidence type="ECO:0000256" key="7">
    <source>
        <dbReference type="ARBA" id="ARBA00022723"/>
    </source>
</evidence>
<dbReference type="InterPro" id="IPR011577">
    <property type="entry name" value="Cyt_b561_bac/Ni-Hgenase"/>
</dbReference>
<dbReference type="Proteomes" id="UP000788153">
    <property type="component" value="Unassembled WGS sequence"/>
</dbReference>
<name>A0ABX0U073_9SPHN</name>
<dbReference type="PANTHER" id="PTHR30529">
    <property type="entry name" value="CYTOCHROME B561"/>
    <property type="match status" value="1"/>
</dbReference>
<evidence type="ECO:0000256" key="13">
    <source>
        <dbReference type="SAM" id="Phobius"/>
    </source>
</evidence>
<evidence type="ECO:0000256" key="3">
    <source>
        <dbReference type="ARBA" id="ARBA00022448"/>
    </source>
</evidence>
<keyword evidence="11 13" id="KW-0472">Membrane</keyword>
<dbReference type="SUPFAM" id="SSF81342">
    <property type="entry name" value="Transmembrane di-heme cytochromes"/>
    <property type="match status" value="1"/>
</dbReference>
<evidence type="ECO:0000256" key="6">
    <source>
        <dbReference type="ARBA" id="ARBA00022692"/>
    </source>
</evidence>
<organism evidence="15 16">
    <name type="scientific">Sphingomonas japonica</name>
    <dbReference type="NCBI Taxonomy" id="511662"/>
    <lineage>
        <taxon>Bacteria</taxon>
        <taxon>Pseudomonadati</taxon>
        <taxon>Pseudomonadota</taxon>
        <taxon>Alphaproteobacteria</taxon>
        <taxon>Sphingomonadales</taxon>
        <taxon>Sphingomonadaceae</taxon>
        <taxon>Sphingomonas</taxon>
    </lineage>
</organism>
<evidence type="ECO:0000256" key="9">
    <source>
        <dbReference type="ARBA" id="ARBA00022989"/>
    </source>
</evidence>
<evidence type="ECO:0000259" key="14">
    <source>
        <dbReference type="Pfam" id="PF01292"/>
    </source>
</evidence>
<evidence type="ECO:0000256" key="2">
    <source>
        <dbReference type="ARBA" id="ARBA00004651"/>
    </source>
</evidence>
<keyword evidence="3" id="KW-0813">Transport</keyword>
<dbReference type="EMBL" id="JAASQP010000001">
    <property type="protein sequence ID" value="NIJ22676.1"/>
    <property type="molecule type" value="Genomic_DNA"/>
</dbReference>
<comment type="subcellular location">
    <subcellularLocation>
        <location evidence="2">Cell membrane</location>
        <topology evidence="2">Multi-pass membrane protein</topology>
    </subcellularLocation>
</comment>
<evidence type="ECO:0000256" key="11">
    <source>
        <dbReference type="ARBA" id="ARBA00023136"/>
    </source>
</evidence>